<dbReference type="InterPro" id="IPR020846">
    <property type="entry name" value="MFS_dom"/>
</dbReference>
<proteinExistence type="predicted"/>
<dbReference type="PANTHER" id="PTHR11662:SF399">
    <property type="entry name" value="FI19708P1-RELATED"/>
    <property type="match status" value="1"/>
</dbReference>
<dbReference type="RefSeq" id="WP_055041160.1">
    <property type="nucleotide sequence ID" value="NZ_LKBH01000296.1"/>
</dbReference>
<feature type="transmembrane region" description="Helical" evidence="5">
    <location>
        <begin position="347"/>
        <end position="368"/>
    </location>
</feature>
<evidence type="ECO:0000256" key="5">
    <source>
        <dbReference type="SAM" id="Phobius"/>
    </source>
</evidence>
<accession>A0A0Q0XGK0</accession>
<keyword evidence="4 5" id="KW-0472">Membrane</keyword>
<feature type="transmembrane region" description="Helical" evidence="5">
    <location>
        <begin position="284"/>
        <end position="305"/>
    </location>
</feature>
<feature type="transmembrane region" description="Helical" evidence="5">
    <location>
        <begin position="248"/>
        <end position="272"/>
    </location>
</feature>
<dbReference type="GO" id="GO:0022857">
    <property type="term" value="F:transmembrane transporter activity"/>
    <property type="evidence" value="ECO:0007669"/>
    <property type="project" value="InterPro"/>
</dbReference>
<comment type="caution">
    <text evidence="7">The sequence shown here is derived from an EMBL/GenBank/DDBJ whole genome shotgun (WGS) entry which is preliminary data.</text>
</comment>
<sequence>MEGNEENVNDNKNKIKNLKKYKRRYIMGLFLFLIFMITYADRENIAIAFTAFSGPLNINLVEYGVLTTAFFITYTIFQIPGGMMSERFGPRKIMTVAVAWWSTFTIMTGASIDYIMMLLSRLFFGAGEAPSFPTESNITSRWFRKDESSKSGMFTMAGTFAGPILGVLLATYILVTIGWRYIFYIFGIMGIILIAIYFIVIRDNPEDTKWISKSESEYIIESFSNQKERGHNTKEIAPWGKLLKNGRFWALGIAHFSSDAVLYVMLTLLPIYLEEVRHFSASSLYLIGTLPWIIAIIAVILSGLFMDRGIKKGHSLFVTRSIPIIISSILCTVFLLLGATAVNSTLAVIWLSLGLAMIAPEQVTAWSIGANIGGIFSGTYGGWLNFLGNFSGITVPLIATILASRINWTVALSFVAIIPLLMAISYGLMKPDKSFAPGIIPDYTPPADILSKK</sequence>
<dbReference type="Pfam" id="PF07690">
    <property type="entry name" value="MFS_1"/>
    <property type="match status" value="1"/>
</dbReference>
<organism evidence="7 8">
    <name type="scientific">Acidiplasma cupricumulans</name>
    <dbReference type="NCBI Taxonomy" id="312540"/>
    <lineage>
        <taxon>Archaea</taxon>
        <taxon>Methanobacteriati</taxon>
        <taxon>Thermoplasmatota</taxon>
        <taxon>Thermoplasmata</taxon>
        <taxon>Thermoplasmatales</taxon>
        <taxon>Ferroplasmaceae</taxon>
        <taxon>Acidiplasma</taxon>
    </lineage>
</organism>
<feature type="transmembrane region" description="Helical" evidence="5">
    <location>
        <begin position="380"/>
        <end position="402"/>
    </location>
</feature>
<dbReference type="PROSITE" id="PS50850">
    <property type="entry name" value="MFS"/>
    <property type="match status" value="1"/>
</dbReference>
<protein>
    <recommendedName>
        <fullName evidence="6">Major facilitator superfamily (MFS) profile domain-containing protein</fullName>
    </recommendedName>
</protein>
<dbReference type="AlphaFoldDB" id="A0A0Q0XGK0"/>
<feature type="transmembrane region" description="Helical" evidence="5">
    <location>
        <begin position="153"/>
        <end position="175"/>
    </location>
</feature>
<evidence type="ECO:0000259" key="6">
    <source>
        <dbReference type="PROSITE" id="PS50850"/>
    </source>
</evidence>
<evidence type="ECO:0000256" key="2">
    <source>
        <dbReference type="ARBA" id="ARBA00022692"/>
    </source>
</evidence>
<feature type="transmembrane region" description="Helical" evidence="5">
    <location>
        <begin position="24"/>
        <end position="40"/>
    </location>
</feature>
<dbReference type="PANTHER" id="PTHR11662">
    <property type="entry name" value="SOLUTE CARRIER FAMILY 17"/>
    <property type="match status" value="1"/>
</dbReference>
<dbReference type="FunCoup" id="A0A0Q0XGK0">
    <property type="interactions" value="14"/>
</dbReference>
<dbReference type="InParanoid" id="A0A0Q0XGK0"/>
<keyword evidence="8" id="KW-1185">Reference proteome</keyword>
<name>A0A0Q0XGK0_9ARCH</name>
<dbReference type="Proteomes" id="UP000050301">
    <property type="component" value="Unassembled WGS sequence"/>
</dbReference>
<feature type="transmembrane region" description="Helical" evidence="5">
    <location>
        <begin position="317"/>
        <end position="341"/>
    </location>
</feature>
<keyword evidence="3 5" id="KW-1133">Transmembrane helix</keyword>
<dbReference type="SUPFAM" id="SSF103473">
    <property type="entry name" value="MFS general substrate transporter"/>
    <property type="match status" value="1"/>
</dbReference>
<evidence type="ECO:0000313" key="8">
    <source>
        <dbReference type="Proteomes" id="UP000050301"/>
    </source>
</evidence>
<gene>
    <name evidence="7" type="ORF">AOG55_02160</name>
</gene>
<evidence type="ECO:0000256" key="3">
    <source>
        <dbReference type="ARBA" id="ARBA00022989"/>
    </source>
</evidence>
<dbReference type="CDD" id="cd17319">
    <property type="entry name" value="MFS_ExuT_GudP_like"/>
    <property type="match status" value="1"/>
</dbReference>
<feature type="transmembrane region" description="Helical" evidence="5">
    <location>
        <begin position="408"/>
        <end position="429"/>
    </location>
</feature>
<feature type="transmembrane region" description="Helical" evidence="5">
    <location>
        <begin position="89"/>
        <end position="108"/>
    </location>
</feature>
<evidence type="ECO:0000256" key="4">
    <source>
        <dbReference type="ARBA" id="ARBA00023136"/>
    </source>
</evidence>
<dbReference type="InterPro" id="IPR036259">
    <property type="entry name" value="MFS_trans_sf"/>
</dbReference>
<dbReference type="InterPro" id="IPR050382">
    <property type="entry name" value="MFS_Na/Anion_cotransporter"/>
</dbReference>
<feature type="transmembrane region" description="Helical" evidence="5">
    <location>
        <begin position="181"/>
        <end position="200"/>
    </location>
</feature>
<reference evidence="7 8" key="1">
    <citation type="submission" date="2015-09" db="EMBL/GenBank/DDBJ databases">
        <title>Heavy metals and arsenic resistance mechanisms in polyextremophilic archaea of the family Ferroplasmaceae.</title>
        <authorList>
            <person name="Bulaev A.G."/>
            <person name="Kanygina A.V."/>
        </authorList>
    </citation>
    <scope>NUCLEOTIDE SEQUENCE [LARGE SCALE GENOMIC DNA]</scope>
    <source>
        <strain evidence="7 8">BH2</strain>
    </source>
</reference>
<feature type="domain" description="Major facilitator superfamily (MFS) profile" evidence="6">
    <location>
        <begin position="27"/>
        <end position="434"/>
    </location>
</feature>
<evidence type="ECO:0000256" key="1">
    <source>
        <dbReference type="ARBA" id="ARBA00004141"/>
    </source>
</evidence>
<comment type="subcellular location">
    <subcellularLocation>
        <location evidence="1">Membrane</location>
        <topology evidence="1">Multi-pass membrane protein</topology>
    </subcellularLocation>
</comment>
<dbReference type="Gene3D" id="1.20.1250.20">
    <property type="entry name" value="MFS general substrate transporter like domains"/>
    <property type="match status" value="2"/>
</dbReference>
<keyword evidence="2 5" id="KW-0812">Transmembrane</keyword>
<dbReference type="InterPro" id="IPR011701">
    <property type="entry name" value="MFS"/>
</dbReference>
<evidence type="ECO:0000313" key="7">
    <source>
        <dbReference type="EMBL" id="KQB33736.1"/>
    </source>
</evidence>
<dbReference type="GO" id="GO:0016020">
    <property type="term" value="C:membrane"/>
    <property type="evidence" value="ECO:0007669"/>
    <property type="project" value="UniProtKB-SubCell"/>
</dbReference>
<dbReference type="EMBL" id="LKBH01000296">
    <property type="protein sequence ID" value="KQB33736.1"/>
    <property type="molecule type" value="Genomic_DNA"/>
</dbReference>
<feature type="transmembrane region" description="Helical" evidence="5">
    <location>
        <begin position="60"/>
        <end position="77"/>
    </location>
</feature>